<dbReference type="ExpressionAtlas" id="F7C7C4">
    <property type="expression patterns" value="baseline and differential"/>
</dbReference>
<organism evidence="2 4">
    <name type="scientific">Mus musculus</name>
    <name type="common">Mouse</name>
    <dbReference type="NCBI Taxonomy" id="10090"/>
    <lineage>
        <taxon>Eukaryota</taxon>
        <taxon>Metazoa</taxon>
        <taxon>Chordata</taxon>
        <taxon>Craniata</taxon>
        <taxon>Vertebrata</taxon>
        <taxon>Euteleostomi</taxon>
        <taxon>Mammalia</taxon>
        <taxon>Eutheria</taxon>
        <taxon>Euarchontoglires</taxon>
        <taxon>Glires</taxon>
        <taxon>Rodentia</taxon>
        <taxon>Myomorpha</taxon>
        <taxon>Muroidea</taxon>
        <taxon>Muridae</taxon>
        <taxon>Murinae</taxon>
        <taxon>Mus</taxon>
        <taxon>Mus</taxon>
    </lineage>
</organism>
<keyword evidence="4" id="KW-1185">Reference proteome</keyword>
<feature type="region of interest" description="Disordered" evidence="1">
    <location>
        <begin position="1"/>
        <end position="149"/>
    </location>
</feature>
<dbReference type="Bgee" id="ENSMUSG00000069670">
    <property type="expression patterns" value="Expressed in sciatic nerve and 116 other cell types or tissues"/>
</dbReference>
<evidence type="ECO:0000313" key="2">
    <source>
        <dbReference type="Ensembl" id="ENSMUSP00000090264.2"/>
    </source>
</evidence>
<name>F7C7C4_MOUSE</name>
<feature type="compositionally biased region" description="Low complexity" evidence="1">
    <location>
        <begin position="125"/>
        <end position="149"/>
    </location>
</feature>
<reference evidence="2 4" key="1">
    <citation type="journal article" date="2009" name="PLoS Biol.">
        <title>Lineage-specific biology revealed by a finished genome assembly of the mouse.</title>
        <authorList>
            <consortium name="Mouse Genome Sequencing Consortium"/>
            <person name="Church D.M."/>
            <person name="Goodstadt L."/>
            <person name="Hillier L.W."/>
            <person name="Zody M.C."/>
            <person name="Goldstein S."/>
            <person name="She X."/>
            <person name="Bult C.J."/>
            <person name="Agarwala R."/>
            <person name="Cherry J.L."/>
            <person name="DiCuccio M."/>
            <person name="Hlavina W."/>
            <person name="Kapustin Y."/>
            <person name="Meric P."/>
            <person name="Maglott D."/>
            <person name="Birtle Z."/>
            <person name="Marques A.C."/>
            <person name="Graves T."/>
            <person name="Zhou S."/>
            <person name="Teague B."/>
            <person name="Potamousis K."/>
            <person name="Churas C."/>
            <person name="Place M."/>
            <person name="Herschleb J."/>
            <person name="Runnheim R."/>
            <person name="Forrest D."/>
            <person name="Amos-Landgraf J."/>
            <person name="Schwartz D.C."/>
            <person name="Cheng Z."/>
            <person name="Lindblad-Toh K."/>
            <person name="Eichler E.E."/>
            <person name="Ponting C.P."/>
        </authorList>
    </citation>
    <scope>NUCLEOTIDE SEQUENCE [LARGE SCALE GENOMIC DNA]</scope>
    <source>
        <strain evidence="2 4">C57BL/6J</strain>
    </source>
</reference>
<dbReference type="GeneTree" id="ENSGT00940000160565"/>
<dbReference type="Proteomes" id="UP000000589">
    <property type="component" value="Chromosome 10"/>
</dbReference>
<sequence length="185" mass="18563">SGRVASARPIPTKQGIAKQASKQARKQASKPASHATGTPPTRSLALFPQSTPPQLPGTATPRPQRPGLLPATTSEKLLIGRGSAHLGKGKGAAGRPRGPRSRPAPGPRTRSAEQRRPARISAAPGARAPVRGEGVRGGRALVGRGPQLGGPDAPGLGGAVCLPLLPLRGPGASPWAALPAALGVQ</sequence>
<feature type="compositionally biased region" description="Low complexity" evidence="1">
    <location>
        <begin position="93"/>
        <end position="109"/>
    </location>
</feature>
<dbReference type="Antibodypedia" id="51965">
    <property type="antibodies" value="60 antibodies from 14 providers"/>
</dbReference>
<dbReference type="MGI" id="MGI:1923447">
    <property type="gene designation" value="Nkain2"/>
</dbReference>
<dbReference type="AGR" id="MGI:1923447"/>
<accession>F7C7C4</accession>
<evidence type="ECO:0000256" key="1">
    <source>
        <dbReference type="SAM" id="MobiDB-lite"/>
    </source>
</evidence>
<dbReference type="Ensembl" id="ENSMUST00000092602.2">
    <property type="protein sequence ID" value="ENSMUSP00000090264.2"/>
    <property type="gene ID" value="ENSMUSG00000069670.10"/>
</dbReference>
<reference evidence="2" key="3">
    <citation type="submission" date="2025-08" db="UniProtKB">
        <authorList>
            <consortium name="Ensembl"/>
        </authorList>
    </citation>
    <scope>IDENTIFICATION</scope>
    <source>
        <strain evidence="2">C57BL/6J</strain>
    </source>
</reference>
<evidence type="ECO:0000313" key="4">
    <source>
        <dbReference type="Proteomes" id="UP000000589"/>
    </source>
</evidence>
<dbReference type="AlphaFoldDB" id="F7C7C4"/>
<gene>
    <name evidence="2 3" type="primary">Nkain2</name>
</gene>
<reference evidence="2 4" key="2">
    <citation type="journal article" date="2011" name="PLoS Biol.">
        <title>Modernizing reference genome assemblies.</title>
        <authorList>
            <person name="Church D.M."/>
            <person name="Schneider V.A."/>
            <person name="Graves T."/>
            <person name="Auger K."/>
            <person name="Cunningham F."/>
            <person name="Bouk N."/>
            <person name="Chen H.C."/>
            <person name="Agarwala R."/>
            <person name="McLaren W.M."/>
            <person name="Ritchie G.R."/>
            <person name="Albracht D."/>
            <person name="Kremitzki M."/>
            <person name="Rock S."/>
            <person name="Kotkiewicz H."/>
            <person name="Kremitzki C."/>
            <person name="Wollam A."/>
            <person name="Trani L."/>
            <person name="Fulton L."/>
            <person name="Fulton R."/>
            <person name="Matthews L."/>
            <person name="Whitehead S."/>
            <person name="Chow W."/>
            <person name="Torrance J."/>
            <person name="Dunn M."/>
            <person name="Harden G."/>
            <person name="Threadgold G."/>
            <person name="Wood J."/>
            <person name="Collins J."/>
            <person name="Heath P."/>
            <person name="Griffiths G."/>
            <person name="Pelan S."/>
            <person name="Grafham D."/>
            <person name="Eichler E.E."/>
            <person name="Weinstock G."/>
            <person name="Mardis E.R."/>
            <person name="Wilson R.K."/>
            <person name="Howe K."/>
            <person name="Flicek P."/>
            <person name="Hubbard T."/>
        </authorList>
    </citation>
    <scope>NUCLEOTIDE SEQUENCE [LARGE SCALE GENOMIC DNA]</scope>
    <source>
        <strain evidence="2 4">C57BL/6J</strain>
    </source>
</reference>
<reference evidence="2" key="4">
    <citation type="submission" date="2025-09" db="UniProtKB">
        <authorList>
            <consortium name="Ensembl"/>
        </authorList>
    </citation>
    <scope>IDENTIFICATION</scope>
    <source>
        <strain evidence="2">C57BL/6J</strain>
    </source>
</reference>
<dbReference type="SMR" id="F7C7C4"/>
<dbReference type="VEuPathDB" id="HostDB:ENSMUSG00000069670"/>
<dbReference type="HOGENOM" id="CLU_1464518_0_0_1"/>
<evidence type="ECO:0000313" key="3">
    <source>
        <dbReference type="MGI" id="MGI:1923447"/>
    </source>
</evidence>
<proteinExistence type="predicted"/>
<protein>
    <submittedName>
        <fullName evidence="2">Na+/K+ transporting ATPase interacting 2</fullName>
    </submittedName>
</protein>